<gene>
    <name evidence="2" type="ORF">NMOB1V02_LOCUS9762</name>
</gene>
<dbReference type="Proteomes" id="UP000678499">
    <property type="component" value="Unassembled WGS sequence"/>
</dbReference>
<feature type="region of interest" description="Disordered" evidence="1">
    <location>
        <begin position="111"/>
        <end position="144"/>
    </location>
</feature>
<evidence type="ECO:0000313" key="2">
    <source>
        <dbReference type="EMBL" id="CAD7282131.1"/>
    </source>
</evidence>
<protein>
    <submittedName>
        <fullName evidence="2">Uncharacterized protein</fullName>
    </submittedName>
</protein>
<organism evidence="2">
    <name type="scientific">Notodromas monacha</name>
    <dbReference type="NCBI Taxonomy" id="399045"/>
    <lineage>
        <taxon>Eukaryota</taxon>
        <taxon>Metazoa</taxon>
        <taxon>Ecdysozoa</taxon>
        <taxon>Arthropoda</taxon>
        <taxon>Crustacea</taxon>
        <taxon>Oligostraca</taxon>
        <taxon>Ostracoda</taxon>
        <taxon>Podocopa</taxon>
        <taxon>Podocopida</taxon>
        <taxon>Cypridocopina</taxon>
        <taxon>Cypridoidea</taxon>
        <taxon>Cyprididae</taxon>
        <taxon>Notodromas</taxon>
    </lineage>
</organism>
<dbReference type="EMBL" id="CAJPEX010003513">
    <property type="protein sequence ID" value="CAG0922283.1"/>
    <property type="molecule type" value="Genomic_DNA"/>
</dbReference>
<accession>A0A7R9BY51</accession>
<dbReference type="AlphaFoldDB" id="A0A7R9BY51"/>
<reference evidence="2" key="1">
    <citation type="submission" date="2020-11" db="EMBL/GenBank/DDBJ databases">
        <authorList>
            <person name="Tran Van P."/>
        </authorList>
    </citation>
    <scope>NUCLEOTIDE SEQUENCE</scope>
</reference>
<evidence type="ECO:0000256" key="1">
    <source>
        <dbReference type="SAM" id="MobiDB-lite"/>
    </source>
</evidence>
<feature type="compositionally biased region" description="Basic and acidic residues" evidence="1">
    <location>
        <begin position="546"/>
        <end position="556"/>
    </location>
</feature>
<feature type="compositionally biased region" description="Polar residues" evidence="1">
    <location>
        <begin position="557"/>
        <end position="571"/>
    </location>
</feature>
<sequence>MSEQQATTRKLETHELPNSCWNCKQKFSADDSAASVTAENGSNTLTATRIKPNSEPGYDKRNSVCSTATECEEVDLPPDAAWEMLERETLLDGDDSGGNILQKADPLQVTTVTSNAARRMKKEGTFNERRDSHTTADFMGNFPADADGVEETVLTDEDDDLLTQVSDEDTEFEEAEAIRDGKHNFAIKKKSRKRRNSDDEEEDDDDEEEENTWSSDVSVTGSTWAEEQDANTSEQPLRKAVDKWTSTLYCIAVVERWRRPLLLAQRNKLKNINIDDENENEAAEPVSEAEEILVDESENEETEETRNWHLTSSAYASSDLGSDIPAILNAFAAAGKHWKIQEVAPTDRVSSTTLAPPDNDQEIWTDTEDMEQPDDFQQSLDETESAAAEKEQELLPIADEPQVVYIGMEKSADILTTTSTCCASSSSSAPVDYLNVQGHGNEEQGLTEEEDLGVLSGNEDASVVLNLSEEPSLPADSVLTVLHVSQDLKIMRQSPDDDTVSAVGIADGRNKESSLMAAVSPSSSIMSLSSVGDQDEDKFRQSRGKRGQEKLKDDVNSSRGSPTAASANTPVNGAPQDGASGTATNAANNTDAGNKRKRRKNYRHHHRKHSGQGNEK</sequence>
<feature type="region of interest" description="Disordered" evidence="1">
    <location>
        <begin position="45"/>
        <end position="64"/>
    </location>
</feature>
<feature type="region of interest" description="Disordered" evidence="1">
    <location>
        <begin position="278"/>
        <end position="306"/>
    </location>
</feature>
<keyword evidence="3" id="KW-1185">Reference proteome</keyword>
<feature type="compositionally biased region" description="Basic residues" evidence="1">
    <location>
        <begin position="595"/>
        <end position="610"/>
    </location>
</feature>
<dbReference type="EMBL" id="OA885550">
    <property type="protein sequence ID" value="CAD7282131.1"/>
    <property type="molecule type" value="Genomic_DNA"/>
</dbReference>
<feature type="non-terminal residue" evidence="2">
    <location>
        <position position="1"/>
    </location>
</feature>
<proteinExistence type="predicted"/>
<feature type="compositionally biased region" description="Basic and acidic residues" evidence="1">
    <location>
        <begin position="122"/>
        <end position="134"/>
    </location>
</feature>
<feature type="compositionally biased region" description="Acidic residues" evidence="1">
    <location>
        <begin position="278"/>
        <end position="303"/>
    </location>
</feature>
<name>A0A7R9BY51_9CRUS</name>
<feature type="region of interest" description="Disordered" evidence="1">
    <location>
        <begin position="188"/>
        <end position="237"/>
    </location>
</feature>
<feature type="region of interest" description="Disordered" evidence="1">
    <location>
        <begin position="512"/>
        <end position="616"/>
    </location>
</feature>
<feature type="compositionally biased region" description="Polar residues" evidence="1">
    <location>
        <begin position="212"/>
        <end position="235"/>
    </location>
</feature>
<feature type="compositionally biased region" description="Low complexity" evidence="1">
    <location>
        <begin position="577"/>
        <end position="592"/>
    </location>
</feature>
<feature type="compositionally biased region" description="Low complexity" evidence="1">
    <location>
        <begin position="513"/>
        <end position="530"/>
    </location>
</feature>
<evidence type="ECO:0000313" key="3">
    <source>
        <dbReference type="Proteomes" id="UP000678499"/>
    </source>
</evidence>
<feature type="compositionally biased region" description="Acidic residues" evidence="1">
    <location>
        <begin position="198"/>
        <end position="211"/>
    </location>
</feature>